<comment type="caution">
    <text evidence="2">The sequence shown here is derived from an EMBL/GenBank/DDBJ whole genome shotgun (WGS) entry which is preliminary data.</text>
</comment>
<dbReference type="EMBL" id="CAJVQA010002393">
    <property type="protein sequence ID" value="CAG8545964.1"/>
    <property type="molecule type" value="Genomic_DNA"/>
</dbReference>
<name>A0A9N9FN78_9GLOM</name>
<dbReference type="Proteomes" id="UP000789759">
    <property type="component" value="Unassembled WGS sequence"/>
</dbReference>
<organism evidence="2 3">
    <name type="scientific">Cetraspora pellucida</name>
    <dbReference type="NCBI Taxonomy" id="1433469"/>
    <lineage>
        <taxon>Eukaryota</taxon>
        <taxon>Fungi</taxon>
        <taxon>Fungi incertae sedis</taxon>
        <taxon>Mucoromycota</taxon>
        <taxon>Glomeromycotina</taxon>
        <taxon>Glomeromycetes</taxon>
        <taxon>Diversisporales</taxon>
        <taxon>Gigasporaceae</taxon>
        <taxon>Cetraspora</taxon>
    </lineage>
</organism>
<feature type="compositionally biased region" description="Basic and acidic residues" evidence="1">
    <location>
        <begin position="87"/>
        <end position="105"/>
    </location>
</feature>
<feature type="region of interest" description="Disordered" evidence="1">
    <location>
        <begin position="50"/>
        <end position="105"/>
    </location>
</feature>
<dbReference type="AlphaFoldDB" id="A0A9N9FN78"/>
<evidence type="ECO:0000313" key="3">
    <source>
        <dbReference type="Proteomes" id="UP000789759"/>
    </source>
</evidence>
<proteinExistence type="predicted"/>
<protein>
    <submittedName>
        <fullName evidence="2">516_t:CDS:1</fullName>
    </submittedName>
</protein>
<feature type="region of interest" description="Disordered" evidence="1">
    <location>
        <begin position="1"/>
        <end position="33"/>
    </location>
</feature>
<reference evidence="2" key="1">
    <citation type="submission" date="2021-06" db="EMBL/GenBank/DDBJ databases">
        <authorList>
            <person name="Kallberg Y."/>
            <person name="Tangrot J."/>
            <person name="Rosling A."/>
        </authorList>
    </citation>
    <scope>NUCLEOTIDE SEQUENCE</scope>
    <source>
        <strain evidence="2">FL966</strain>
    </source>
</reference>
<accession>A0A9N9FN78</accession>
<gene>
    <name evidence="2" type="ORF">CPELLU_LOCUS4521</name>
</gene>
<keyword evidence="3" id="KW-1185">Reference proteome</keyword>
<evidence type="ECO:0000313" key="2">
    <source>
        <dbReference type="EMBL" id="CAG8545964.1"/>
    </source>
</evidence>
<evidence type="ECO:0000256" key="1">
    <source>
        <dbReference type="SAM" id="MobiDB-lite"/>
    </source>
</evidence>
<feature type="compositionally biased region" description="Basic and acidic residues" evidence="1">
    <location>
        <begin position="53"/>
        <end position="65"/>
    </location>
</feature>
<feature type="compositionally biased region" description="Polar residues" evidence="1">
    <location>
        <begin position="1"/>
        <end position="30"/>
    </location>
</feature>
<sequence length="215" mass="25060">MNTSNDYSSMEITPDNQNNFKRRNGSNLGTTGRRIQYPTTINSRYQKYQTKTWHKDSRGLRETSNEFRSQSKFGGLISEAIDLTETEQPHEKSVSQRTPDNNERTMDIRATPVLEHSYTNDSSTRLLQVPNGITHKSRTTTPERTGSVQCKICSGTLGQHEYWDCPNAICNKCRKTEHTYQNCPYAPLLKNRSWYVNLSENKEYQYEYCLKREHK</sequence>